<proteinExistence type="predicted"/>
<dbReference type="InterPro" id="IPR016181">
    <property type="entry name" value="Acyl_CoA_acyltransferase"/>
</dbReference>
<name>A0ABX2SX59_9BACL</name>
<evidence type="ECO:0000313" key="4">
    <source>
        <dbReference type="EMBL" id="NYS46791.1"/>
    </source>
</evidence>
<dbReference type="SUPFAM" id="SSF55729">
    <property type="entry name" value="Acyl-CoA N-acyltransferases (Nat)"/>
    <property type="match status" value="1"/>
</dbReference>
<evidence type="ECO:0000256" key="2">
    <source>
        <dbReference type="ARBA" id="ARBA00023315"/>
    </source>
</evidence>
<dbReference type="Gene3D" id="3.40.630.30">
    <property type="match status" value="1"/>
</dbReference>
<organism evidence="4 5">
    <name type="scientific">Gemelliphila palaticanis</name>
    <dbReference type="NCBI Taxonomy" id="81950"/>
    <lineage>
        <taxon>Bacteria</taxon>
        <taxon>Bacillati</taxon>
        <taxon>Bacillota</taxon>
        <taxon>Bacilli</taxon>
        <taxon>Bacillales</taxon>
        <taxon>Gemellaceae</taxon>
        <taxon>Gemelliphila</taxon>
    </lineage>
</organism>
<keyword evidence="2" id="KW-0012">Acyltransferase</keyword>
<accession>A0ABX2SX59</accession>
<dbReference type="PANTHER" id="PTHR43072">
    <property type="entry name" value="N-ACETYLTRANSFERASE"/>
    <property type="match status" value="1"/>
</dbReference>
<dbReference type="RefSeq" id="WP_179939998.1">
    <property type="nucleotide sequence ID" value="NZ_JACBYF010000002.1"/>
</dbReference>
<reference evidence="4 5" key="1">
    <citation type="submission" date="2020-07" db="EMBL/GenBank/DDBJ databases">
        <title>MOT database genomes.</title>
        <authorList>
            <person name="Joseph S."/>
            <person name="Aduse-Opoku J."/>
            <person name="Hashim A."/>
            <person name="Wade W."/>
            <person name="Curtis M."/>
        </authorList>
    </citation>
    <scope>NUCLEOTIDE SEQUENCE [LARGE SCALE GENOMIC DNA]</scope>
    <source>
        <strain evidence="4 5">CIP 106318</strain>
    </source>
</reference>
<evidence type="ECO:0000313" key="5">
    <source>
        <dbReference type="Proteomes" id="UP000531840"/>
    </source>
</evidence>
<keyword evidence="1" id="KW-0808">Transferase</keyword>
<evidence type="ECO:0000259" key="3">
    <source>
        <dbReference type="PROSITE" id="PS51186"/>
    </source>
</evidence>
<keyword evidence="5" id="KW-1185">Reference proteome</keyword>
<protein>
    <submittedName>
        <fullName evidence="4">N-acetyltransferase family protein</fullName>
    </submittedName>
</protein>
<sequence length="166" mass="19919">MYKIRHVEIKDAQKLLEIYSYYVENTAITFEYDTPSLEEFTDRIKSISKKYPYIVIEEENEIIGYTYANVFKDRAAYNWTVEYSIYISYEFSGKGVGIYLHNEIVKQLKEKNISTIEACITYPNEASIKFHEKLGYKKVAHFNKVGYKFNKWYDVVWYEKKIKEQN</sequence>
<dbReference type="PROSITE" id="PS51186">
    <property type="entry name" value="GNAT"/>
    <property type="match status" value="1"/>
</dbReference>
<feature type="domain" description="N-acetyltransferase" evidence="3">
    <location>
        <begin position="2"/>
        <end position="163"/>
    </location>
</feature>
<gene>
    <name evidence="4" type="ORF">HZY85_01095</name>
</gene>
<evidence type="ECO:0000256" key="1">
    <source>
        <dbReference type="ARBA" id="ARBA00022679"/>
    </source>
</evidence>
<dbReference type="InterPro" id="IPR000182">
    <property type="entry name" value="GNAT_dom"/>
</dbReference>
<dbReference type="Proteomes" id="UP000531840">
    <property type="component" value="Unassembled WGS sequence"/>
</dbReference>
<dbReference type="Pfam" id="PF13420">
    <property type="entry name" value="Acetyltransf_4"/>
    <property type="match status" value="1"/>
</dbReference>
<dbReference type="PANTHER" id="PTHR43072:SF23">
    <property type="entry name" value="UPF0039 PROTEIN C11D3.02C"/>
    <property type="match status" value="1"/>
</dbReference>
<comment type="caution">
    <text evidence="4">The sequence shown here is derived from an EMBL/GenBank/DDBJ whole genome shotgun (WGS) entry which is preliminary data.</text>
</comment>
<dbReference type="EMBL" id="JACBYF010000002">
    <property type="protein sequence ID" value="NYS46791.1"/>
    <property type="molecule type" value="Genomic_DNA"/>
</dbReference>